<proteinExistence type="predicted"/>
<dbReference type="InterPro" id="IPR010828">
    <property type="entry name" value="Atf2/Sli1-like"/>
</dbReference>
<organism evidence="2 4">
    <name type="scientific">Adineta ricciae</name>
    <name type="common">Rotifer</name>
    <dbReference type="NCBI Taxonomy" id="249248"/>
    <lineage>
        <taxon>Eukaryota</taxon>
        <taxon>Metazoa</taxon>
        <taxon>Spiralia</taxon>
        <taxon>Gnathifera</taxon>
        <taxon>Rotifera</taxon>
        <taxon>Eurotatoria</taxon>
        <taxon>Bdelloidea</taxon>
        <taxon>Adinetida</taxon>
        <taxon>Adinetidae</taxon>
        <taxon>Adineta</taxon>
    </lineage>
</organism>
<protein>
    <recommendedName>
        <fullName evidence="5">Alcohol acetyltransferase</fullName>
    </recommendedName>
</protein>
<dbReference type="InterPro" id="IPR023213">
    <property type="entry name" value="CAT-like_dom_sf"/>
</dbReference>
<dbReference type="Gene3D" id="3.30.559.10">
    <property type="entry name" value="Chloramphenicol acetyltransferase-like domain"/>
    <property type="match status" value="1"/>
</dbReference>
<dbReference type="AlphaFoldDB" id="A0A814XCQ2"/>
<sequence length="469" mass="53750">MFSLCKRNDLSIDKKNQRLLGSMENAYMKSSQKYQGTTRVCEVLHLQGPYISFERLSRAVTKLQQRHPILRSRLQRNPRKTHCYFLEEDNTLQLKIIEISRKQSDHQVFWRQEWRKREKTTTIIGEGLAEFWLLQDPEDQHDDNSPREIVFICEHSVSDALSLSNAAHELLIALADENDNLFSKSLDWPITMEAAIQGSLSKITRILSVSKLMFQMLYTFIANRSPLAKIPLANVDFVLAEMADHCHSEASYGILTKQETQKLVMKCHQEGVSITSAVSSAVIYAFSLLVDHEQVERSILRLGVVADSRRRYIPPNPNHDLSTHVSSLMFFEIPLRNVPTTCAETWQLAKRFGEHTAKCINANQVLTFGIMGGQMFSKILDYPNPPQLNTCSISSWGVLPFHEQYGRWTFEGMTPILNMIQGNMPFITFQTVNGIFTIMFGGPDPVIPLNILEQLRDFTLKKLHEMIED</sequence>
<gene>
    <name evidence="2" type="ORF">EDS130_LOCUS26077</name>
    <name evidence="1" type="ORF">XAT740_LOCUS20816</name>
</gene>
<dbReference type="PANTHER" id="PTHR28037:SF1">
    <property type="entry name" value="ALCOHOL O-ACETYLTRANSFERASE 1-RELATED"/>
    <property type="match status" value="1"/>
</dbReference>
<dbReference type="PANTHER" id="PTHR28037">
    <property type="entry name" value="ALCOHOL O-ACETYLTRANSFERASE 1-RELATED"/>
    <property type="match status" value="1"/>
</dbReference>
<dbReference type="InterPro" id="IPR052058">
    <property type="entry name" value="Alcohol_O-acetyltransferase"/>
</dbReference>
<evidence type="ECO:0000313" key="1">
    <source>
        <dbReference type="EMBL" id="CAF1148466.1"/>
    </source>
</evidence>
<dbReference type="EMBL" id="CAJNOJ010000157">
    <property type="protein sequence ID" value="CAF1214689.1"/>
    <property type="molecule type" value="Genomic_DNA"/>
</dbReference>
<reference evidence="2" key="1">
    <citation type="submission" date="2021-02" db="EMBL/GenBank/DDBJ databases">
        <authorList>
            <person name="Nowell W R."/>
        </authorList>
    </citation>
    <scope>NUCLEOTIDE SEQUENCE</scope>
</reference>
<evidence type="ECO:0008006" key="5">
    <source>
        <dbReference type="Google" id="ProtNLM"/>
    </source>
</evidence>
<comment type="caution">
    <text evidence="2">The sequence shown here is derived from an EMBL/GenBank/DDBJ whole genome shotgun (WGS) entry which is preliminary data.</text>
</comment>
<accession>A0A814XCQ2</accession>
<dbReference type="Proteomes" id="UP000663852">
    <property type="component" value="Unassembled WGS sequence"/>
</dbReference>
<evidence type="ECO:0000313" key="2">
    <source>
        <dbReference type="EMBL" id="CAF1214689.1"/>
    </source>
</evidence>
<dbReference type="EMBL" id="CAJNOR010001468">
    <property type="protein sequence ID" value="CAF1148466.1"/>
    <property type="molecule type" value="Genomic_DNA"/>
</dbReference>
<evidence type="ECO:0000313" key="3">
    <source>
        <dbReference type="Proteomes" id="UP000663828"/>
    </source>
</evidence>
<keyword evidence="3" id="KW-1185">Reference proteome</keyword>
<dbReference type="Pfam" id="PF07247">
    <property type="entry name" value="AATase"/>
    <property type="match status" value="1"/>
</dbReference>
<dbReference type="SUPFAM" id="SSF52777">
    <property type="entry name" value="CoA-dependent acyltransferases"/>
    <property type="match status" value="1"/>
</dbReference>
<name>A0A814XCQ2_ADIRI</name>
<dbReference type="OrthoDB" id="69784at2759"/>
<evidence type="ECO:0000313" key="4">
    <source>
        <dbReference type="Proteomes" id="UP000663852"/>
    </source>
</evidence>
<dbReference type="Gene3D" id="3.30.559.30">
    <property type="entry name" value="Nonribosomal peptide synthetase, condensation domain"/>
    <property type="match status" value="1"/>
</dbReference>
<dbReference type="Proteomes" id="UP000663828">
    <property type="component" value="Unassembled WGS sequence"/>
</dbReference>